<comment type="caution">
    <text evidence="2">The sequence shown here is derived from an EMBL/GenBank/DDBJ whole genome shotgun (WGS) entry which is preliminary data.</text>
</comment>
<evidence type="ECO:0000313" key="2">
    <source>
        <dbReference type="EMBL" id="GGP96303.1"/>
    </source>
</evidence>
<sequence length="89" mass="9984">MRRSVFTPLFTFLRCRSALPRSYRPGMDRRSGGPGRLWLGLPRRLPDANGEKDERQVPLAVVIVALPVAAGFVAFLDAAHDRLLWTRAP</sequence>
<organism evidence="2 3">
    <name type="scientific">Streptosporangium pseudovulgare</name>
    <dbReference type="NCBI Taxonomy" id="35765"/>
    <lineage>
        <taxon>Bacteria</taxon>
        <taxon>Bacillati</taxon>
        <taxon>Actinomycetota</taxon>
        <taxon>Actinomycetes</taxon>
        <taxon>Streptosporangiales</taxon>
        <taxon>Streptosporangiaceae</taxon>
        <taxon>Streptosporangium</taxon>
    </lineage>
</organism>
<protein>
    <submittedName>
        <fullName evidence="2">Uncharacterized protein</fullName>
    </submittedName>
</protein>
<keyword evidence="3" id="KW-1185">Reference proteome</keyword>
<dbReference type="EMBL" id="BMQJ01000006">
    <property type="protein sequence ID" value="GGP96303.1"/>
    <property type="molecule type" value="Genomic_DNA"/>
</dbReference>
<proteinExistence type="predicted"/>
<keyword evidence="1" id="KW-0812">Transmembrane</keyword>
<name>A0ABQ2QVK8_9ACTN</name>
<keyword evidence="1" id="KW-1133">Transmembrane helix</keyword>
<evidence type="ECO:0000313" key="3">
    <source>
        <dbReference type="Proteomes" id="UP000611554"/>
    </source>
</evidence>
<evidence type="ECO:0000256" key="1">
    <source>
        <dbReference type="SAM" id="Phobius"/>
    </source>
</evidence>
<keyword evidence="1" id="KW-0472">Membrane</keyword>
<feature type="transmembrane region" description="Helical" evidence="1">
    <location>
        <begin position="59"/>
        <end position="79"/>
    </location>
</feature>
<gene>
    <name evidence="2" type="ORF">GCM10010140_27600</name>
</gene>
<accession>A0ABQ2QVK8</accession>
<reference evidence="3" key="1">
    <citation type="journal article" date="2019" name="Int. J. Syst. Evol. Microbiol.">
        <title>The Global Catalogue of Microorganisms (GCM) 10K type strain sequencing project: providing services to taxonomists for standard genome sequencing and annotation.</title>
        <authorList>
            <consortium name="The Broad Institute Genomics Platform"/>
            <consortium name="The Broad Institute Genome Sequencing Center for Infectious Disease"/>
            <person name="Wu L."/>
            <person name="Ma J."/>
        </authorList>
    </citation>
    <scope>NUCLEOTIDE SEQUENCE [LARGE SCALE GENOMIC DNA]</scope>
    <source>
        <strain evidence="3">JCM 3115</strain>
    </source>
</reference>
<dbReference type="Proteomes" id="UP000611554">
    <property type="component" value="Unassembled WGS sequence"/>
</dbReference>